<name>A0A1F7HDR2_9BACT</name>
<gene>
    <name evidence="1" type="ORF">A3D06_02510</name>
</gene>
<dbReference type="AlphaFoldDB" id="A0A1F7HDR2"/>
<evidence type="ECO:0000313" key="1">
    <source>
        <dbReference type="EMBL" id="OGK29213.1"/>
    </source>
</evidence>
<reference evidence="1 2" key="1">
    <citation type="journal article" date="2016" name="Nat. Commun.">
        <title>Thousands of microbial genomes shed light on interconnected biogeochemical processes in an aquifer system.</title>
        <authorList>
            <person name="Anantharaman K."/>
            <person name="Brown C.T."/>
            <person name="Hug L.A."/>
            <person name="Sharon I."/>
            <person name="Castelle C.J."/>
            <person name="Probst A.J."/>
            <person name="Thomas B.C."/>
            <person name="Singh A."/>
            <person name="Wilkins M.J."/>
            <person name="Karaoz U."/>
            <person name="Brodie E.L."/>
            <person name="Williams K.H."/>
            <person name="Hubbard S.S."/>
            <person name="Banfield J.F."/>
        </authorList>
    </citation>
    <scope>NUCLEOTIDE SEQUENCE [LARGE SCALE GENOMIC DNA]</scope>
</reference>
<sequence>MFLGAEGIKKAYEMTLSAKEMQIKCLSQNYKNVIGSYFDDEYWPKVLSSSINTREIILNTDEARKYAEGLDGVKNQAAFVEKNFQNESDFIVLDHAVIMISYNEASPFALYIEDEETVKSMKMQFELMWKVADK</sequence>
<dbReference type="EMBL" id="MFZS01000013">
    <property type="protein sequence ID" value="OGK29213.1"/>
    <property type="molecule type" value="Genomic_DNA"/>
</dbReference>
<evidence type="ECO:0000313" key="2">
    <source>
        <dbReference type="Proteomes" id="UP000177027"/>
    </source>
</evidence>
<comment type="caution">
    <text evidence="1">The sequence shown here is derived from an EMBL/GenBank/DDBJ whole genome shotgun (WGS) entry which is preliminary data.</text>
</comment>
<dbReference type="Proteomes" id="UP000177027">
    <property type="component" value="Unassembled WGS sequence"/>
</dbReference>
<protein>
    <submittedName>
        <fullName evidence="1">Uncharacterized protein</fullName>
    </submittedName>
</protein>
<proteinExistence type="predicted"/>
<organism evidence="1 2">
    <name type="scientific">Candidatus Roizmanbacteria bacterium RIFCSPHIGHO2_02_FULL_40_9</name>
    <dbReference type="NCBI Taxonomy" id="1802042"/>
    <lineage>
        <taxon>Bacteria</taxon>
        <taxon>Candidatus Roizmaniibacteriota</taxon>
    </lineage>
</organism>
<accession>A0A1F7HDR2</accession>